<proteinExistence type="predicted"/>
<feature type="region of interest" description="Disordered" evidence="1">
    <location>
        <begin position="223"/>
        <end position="273"/>
    </location>
</feature>
<sequence>MGHEERVPLQVKDKRDPRAGQGEEQLRAHGSCATPENLFPPPRVVSEYPPEGPHTSSLPQSQGVENRERDAAPRSSSRHVKVESGGGHRGSASSGGGAQPLAPVNPNCSNENNIDITGGESGGQVGGAKGNGGGANRGQASQMRNQGASAGESPHQKSPPQGHMSSFCCKPNTATGAGRRLFFLRSQDSGPLPESASPRRRSTPQPLEFTLGVSLVIVVSTTRDEEPPRAAAAASCASSSGLTLHQEEQPSPAPGVPAAAGERTMCRCQKNSR</sequence>
<feature type="compositionally biased region" description="Gly residues" evidence="1">
    <location>
        <begin position="119"/>
        <end position="136"/>
    </location>
</feature>
<evidence type="ECO:0000313" key="3">
    <source>
        <dbReference type="Proteomes" id="UP000314294"/>
    </source>
</evidence>
<protein>
    <submittedName>
        <fullName evidence="2">Uncharacterized protein</fullName>
    </submittedName>
</protein>
<gene>
    <name evidence="2" type="ORF">EYF80_063576</name>
</gene>
<reference evidence="2 3" key="1">
    <citation type="submission" date="2019-03" db="EMBL/GenBank/DDBJ databases">
        <title>First draft genome of Liparis tanakae, snailfish: a comprehensive survey of snailfish specific genes.</title>
        <authorList>
            <person name="Kim W."/>
            <person name="Song I."/>
            <person name="Jeong J.-H."/>
            <person name="Kim D."/>
            <person name="Kim S."/>
            <person name="Ryu S."/>
            <person name="Song J.Y."/>
            <person name="Lee S.K."/>
        </authorList>
    </citation>
    <scope>NUCLEOTIDE SEQUENCE [LARGE SCALE GENOMIC DNA]</scope>
    <source>
        <tissue evidence="2">Muscle</tissue>
    </source>
</reference>
<feature type="compositionally biased region" description="Low complexity" evidence="1">
    <location>
        <begin position="230"/>
        <end position="240"/>
    </location>
</feature>
<organism evidence="2 3">
    <name type="scientific">Liparis tanakae</name>
    <name type="common">Tanaka's snailfish</name>
    <dbReference type="NCBI Taxonomy" id="230148"/>
    <lineage>
        <taxon>Eukaryota</taxon>
        <taxon>Metazoa</taxon>
        <taxon>Chordata</taxon>
        <taxon>Craniata</taxon>
        <taxon>Vertebrata</taxon>
        <taxon>Euteleostomi</taxon>
        <taxon>Actinopterygii</taxon>
        <taxon>Neopterygii</taxon>
        <taxon>Teleostei</taxon>
        <taxon>Neoteleostei</taxon>
        <taxon>Acanthomorphata</taxon>
        <taxon>Eupercaria</taxon>
        <taxon>Perciformes</taxon>
        <taxon>Cottioidei</taxon>
        <taxon>Cottales</taxon>
        <taxon>Liparidae</taxon>
        <taxon>Liparis</taxon>
    </lineage>
</organism>
<keyword evidence="3" id="KW-1185">Reference proteome</keyword>
<name>A0A4Z2EBM5_9TELE</name>
<dbReference type="AlphaFoldDB" id="A0A4Z2EBM5"/>
<feature type="compositionally biased region" description="Polar residues" evidence="1">
    <location>
        <begin position="106"/>
        <end position="115"/>
    </location>
</feature>
<feature type="region of interest" description="Disordered" evidence="1">
    <location>
        <begin position="1"/>
        <end position="207"/>
    </location>
</feature>
<feature type="compositionally biased region" description="Gly residues" evidence="1">
    <location>
        <begin position="84"/>
        <end position="98"/>
    </location>
</feature>
<feature type="compositionally biased region" description="Basic and acidic residues" evidence="1">
    <location>
        <begin position="1"/>
        <end position="18"/>
    </location>
</feature>
<feature type="compositionally biased region" description="Polar residues" evidence="1">
    <location>
        <begin position="54"/>
        <end position="64"/>
    </location>
</feature>
<accession>A0A4Z2EBM5</accession>
<dbReference type="OrthoDB" id="10018191at2759"/>
<evidence type="ECO:0000313" key="2">
    <source>
        <dbReference type="EMBL" id="TNN26287.1"/>
    </source>
</evidence>
<dbReference type="Proteomes" id="UP000314294">
    <property type="component" value="Unassembled WGS sequence"/>
</dbReference>
<dbReference type="EMBL" id="SRLO01010553">
    <property type="protein sequence ID" value="TNN26287.1"/>
    <property type="molecule type" value="Genomic_DNA"/>
</dbReference>
<comment type="caution">
    <text evidence="2">The sequence shown here is derived from an EMBL/GenBank/DDBJ whole genome shotgun (WGS) entry which is preliminary data.</text>
</comment>
<evidence type="ECO:0000256" key="1">
    <source>
        <dbReference type="SAM" id="MobiDB-lite"/>
    </source>
</evidence>